<comment type="caution">
    <text evidence="4">The sequence shown here is derived from an EMBL/GenBank/DDBJ whole genome shotgun (WGS) entry which is preliminary data.</text>
</comment>
<evidence type="ECO:0000259" key="3">
    <source>
        <dbReference type="PROSITE" id="PS51272"/>
    </source>
</evidence>
<dbReference type="Proteomes" id="UP000018466">
    <property type="component" value="Unassembled WGS sequence"/>
</dbReference>
<feature type="signal peptide" evidence="2">
    <location>
        <begin position="1"/>
        <end position="29"/>
    </location>
</feature>
<dbReference type="EMBL" id="AGEL01000007">
    <property type="protein sequence ID" value="EHO16538.1"/>
    <property type="molecule type" value="Genomic_DNA"/>
</dbReference>
<evidence type="ECO:0000313" key="5">
    <source>
        <dbReference type="Proteomes" id="UP000018466"/>
    </source>
</evidence>
<dbReference type="AlphaFoldDB" id="A0AA36Y4H4"/>
<name>A0AA36Y4H4_9FIRM</name>
<feature type="domain" description="SLH" evidence="3">
    <location>
        <begin position="82"/>
        <end position="145"/>
    </location>
</feature>
<keyword evidence="2" id="KW-0732">Signal</keyword>
<dbReference type="InterPro" id="IPR001119">
    <property type="entry name" value="SLH_dom"/>
</dbReference>
<reference evidence="4 5" key="1">
    <citation type="submission" date="2011-10" db="EMBL/GenBank/DDBJ databases">
        <title>The Genome Sequence of Lachnospiraceae bacterium ACC2.</title>
        <authorList>
            <consortium name="The Broad Institute Genome Sequencing Platform"/>
            <person name="Earl A."/>
            <person name="Ward D."/>
            <person name="Feldgarden M."/>
            <person name="Gevers D."/>
            <person name="Sizova M."/>
            <person name="Hazen A."/>
            <person name="Epstein S."/>
            <person name="Young S.K."/>
            <person name="Zeng Q."/>
            <person name="Gargeya S."/>
            <person name="Fitzgerald M."/>
            <person name="Haas B."/>
            <person name="Abouelleil A."/>
            <person name="Alvarado L."/>
            <person name="Arachchi H.M."/>
            <person name="Berlin A."/>
            <person name="Brown A."/>
            <person name="Chapman S.B."/>
            <person name="Chen Z."/>
            <person name="Dunbar C."/>
            <person name="Freedman E."/>
            <person name="Gearin G."/>
            <person name="Goldberg J."/>
            <person name="Griggs A."/>
            <person name="Gujja S."/>
            <person name="Heiman D."/>
            <person name="Howarth C."/>
            <person name="Larson L."/>
            <person name="Lui A."/>
            <person name="MacDonald P.J.P."/>
            <person name="Montmayeur A."/>
            <person name="Murphy C."/>
            <person name="Neiman D."/>
            <person name="Pearson M."/>
            <person name="Priest M."/>
            <person name="Roberts A."/>
            <person name="Saif S."/>
            <person name="Shea T."/>
            <person name="Shenoy N."/>
            <person name="Sisk P."/>
            <person name="Stolte C."/>
            <person name="Sykes S."/>
            <person name="Wortman J."/>
            <person name="Nusbaum C."/>
            <person name="Birren B."/>
        </authorList>
    </citation>
    <scope>NUCLEOTIDE SEQUENCE [LARGE SCALE GENOMIC DNA]</scope>
    <source>
        <strain evidence="4 5">ACC2</strain>
    </source>
</reference>
<keyword evidence="1" id="KW-0677">Repeat</keyword>
<keyword evidence="5" id="KW-1185">Reference proteome</keyword>
<dbReference type="Pfam" id="PF00395">
    <property type="entry name" value="SLH"/>
    <property type="match status" value="1"/>
</dbReference>
<evidence type="ECO:0000256" key="1">
    <source>
        <dbReference type="ARBA" id="ARBA00022737"/>
    </source>
</evidence>
<dbReference type="RefSeq" id="WP_009533070.1">
    <property type="nucleotide sequence ID" value="NZ_CALJAI010000044.1"/>
</dbReference>
<evidence type="ECO:0000313" key="4">
    <source>
        <dbReference type="EMBL" id="EHO16538.1"/>
    </source>
</evidence>
<organism evidence="4 5">
    <name type="scientific">Stomatobaculum longum</name>
    <dbReference type="NCBI Taxonomy" id="796942"/>
    <lineage>
        <taxon>Bacteria</taxon>
        <taxon>Bacillati</taxon>
        <taxon>Bacillota</taxon>
        <taxon>Clostridia</taxon>
        <taxon>Lachnospirales</taxon>
        <taxon>Lachnospiraceae</taxon>
        <taxon>Stomatobaculum</taxon>
    </lineage>
</organism>
<accession>A0AA36Y4H4</accession>
<dbReference type="GeneID" id="86940996"/>
<gene>
    <name evidence="4" type="ORF">HMPREF9623_01237</name>
</gene>
<proteinExistence type="predicted"/>
<protein>
    <recommendedName>
        <fullName evidence="3">SLH domain-containing protein</fullName>
    </recommendedName>
</protein>
<feature type="chain" id="PRO_5041284590" description="SLH domain-containing protein" evidence="2">
    <location>
        <begin position="30"/>
        <end position="372"/>
    </location>
</feature>
<evidence type="ECO:0000256" key="2">
    <source>
        <dbReference type="SAM" id="SignalP"/>
    </source>
</evidence>
<dbReference type="PROSITE" id="PS51272">
    <property type="entry name" value="SLH"/>
    <property type="match status" value="1"/>
</dbReference>
<sequence length="372" mass="40397">MMRGTRPLAYFLSAAAVVGTVAAPLSVYANTSTNFAYRRQVIALSGIMPTTGGMAEKVTRAQFAQMLVRASAYRSVLTKTSNVSVFADVKSGDENAASIRLAAEQGWMTGYLGGKFKPAEPIRLNEAVKGVLSLLGYTADDFAGDQFNKRMAQYASSDLNENIGYSDPQTELTKADCVNLFYNLMKAKQKSGTVYATVLDAEVDAKGEVNALKMADNTTRGPKVAESRTQVDNIIPFRLDDATIFMNGKEVQKEALYAAAAQYVVIYYSSKTKTVWAYNADTDSDADKRVARGVVEAIYYQNTNTLTPSAVKLDDGNVYQLNSTEMQFVFSVYGSVKVGDHVVLIYQVSSNGTAADGEEGSQKFSVVDYVEP</sequence>